<sequence length="312" mass="34674">MRAVTYKKYGSVDNLIFDYGYPDPNIKDDEILIRVIASSINHVDILMRRGEFRLLGGFFAPRAHLLGRDFSGEVVESKEKNGLYKKGDKVFGVQFSGTSVELITVKPRMLSHAPNTINIKDAACYPLVTLTAIQAVKKLANLQTGQTILINGVGSVGSAAVYMARSLGASKIDVTSSKKNFASIKQLPVNEVFDYKDLEWNKLPVKYDVVYDAHGYTPRDELFKALKSGGVAVTTNPFRHLGELLTNKIRGGSKKFKANFAMPSHEGMIEVAKLIDEQGFRLKKAAEFSLDRYKQAHNKFEEGVEGKILILH</sequence>
<protein>
    <submittedName>
        <fullName evidence="2">Alcohol dehydrogenase zinc-binding domain protein</fullName>
    </submittedName>
</protein>
<dbReference type="GO" id="GO:0016491">
    <property type="term" value="F:oxidoreductase activity"/>
    <property type="evidence" value="ECO:0007669"/>
    <property type="project" value="InterPro"/>
</dbReference>
<feature type="domain" description="Enoyl reductase (ER)" evidence="1">
    <location>
        <begin position="10"/>
        <end position="310"/>
    </location>
</feature>
<dbReference type="CDD" id="cd08267">
    <property type="entry name" value="MDR1"/>
    <property type="match status" value="1"/>
</dbReference>
<dbReference type="EMBL" id="LCAG01000008">
    <property type="protein sequence ID" value="KKR86978.1"/>
    <property type="molecule type" value="Genomic_DNA"/>
</dbReference>
<dbReference type="SMART" id="SM00829">
    <property type="entry name" value="PKS_ER"/>
    <property type="match status" value="1"/>
</dbReference>
<evidence type="ECO:0000313" key="2">
    <source>
        <dbReference type="EMBL" id="KKR86978.1"/>
    </source>
</evidence>
<dbReference type="InterPro" id="IPR036291">
    <property type="entry name" value="NAD(P)-bd_dom_sf"/>
</dbReference>
<dbReference type="Gene3D" id="3.90.180.10">
    <property type="entry name" value="Medium-chain alcohol dehydrogenases, catalytic domain"/>
    <property type="match status" value="1"/>
</dbReference>
<dbReference type="AlphaFoldDB" id="A0A0G0UDE8"/>
<dbReference type="PANTHER" id="PTHR11695">
    <property type="entry name" value="ALCOHOL DEHYDROGENASE RELATED"/>
    <property type="match status" value="1"/>
</dbReference>
<dbReference type="Pfam" id="PF13602">
    <property type="entry name" value="ADH_zinc_N_2"/>
    <property type="match status" value="1"/>
</dbReference>
<evidence type="ECO:0000313" key="3">
    <source>
        <dbReference type="Proteomes" id="UP000034854"/>
    </source>
</evidence>
<dbReference type="Proteomes" id="UP000034854">
    <property type="component" value="Unassembled WGS sequence"/>
</dbReference>
<dbReference type="SUPFAM" id="SSF51735">
    <property type="entry name" value="NAD(P)-binding Rossmann-fold domains"/>
    <property type="match status" value="1"/>
</dbReference>
<dbReference type="InterPro" id="IPR020843">
    <property type="entry name" value="ER"/>
</dbReference>
<evidence type="ECO:0000259" key="1">
    <source>
        <dbReference type="SMART" id="SM00829"/>
    </source>
</evidence>
<proteinExistence type="predicted"/>
<dbReference type="Gene3D" id="3.40.50.720">
    <property type="entry name" value="NAD(P)-binding Rossmann-like Domain"/>
    <property type="match status" value="1"/>
</dbReference>
<dbReference type="Pfam" id="PF08240">
    <property type="entry name" value="ADH_N"/>
    <property type="match status" value="1"/>
</dbReference>
<dbReference type="InterPro" id="IPR011032">
    <property type="entry name" value="GroES-like_sf"/>
</dbReference>
<dbReference type="InterPro" id="IPR013154">
    <property type="entry name" value="ADH-like_N"/>
</dbReference>
<dbReference type="InterPro" id="IPR050700">
    <property type="entry name" value="YIM1/Zinc_Alcohol_DH_Fams"/>
</dbReference>
<name>A0A0G0UDE8_9BACT</name>
<dbReference type="SUPFAM" id="SSF50129">
    <property type="entry name" value="GroES-like"/>
    <property type="match status" value="1"/>
</dbReference>
<organism evidence="2 3">
    <name type="scientific">Candidatus Curtissbacteria bacterium GW2011_GWA1_41_11</name>
    <dbReference type="NCBI Taxonomy" id="1618409"/>
    <lineage>
        <taxon>Bacteria</taxon>
        <taxon>Candidatus Curtissiibacteriota</taxon>
    </lineage>
</organism>
<accession>A0A0G0UDE8</accession>
<reference evidence="2 3" key="1">
    <citation type="journal article" date="2015" name="Nature">
        <title>rRNA introns, odd ribosomes, and small enigmatic genomes across a large radiation of phyla.</title>
        <authorList>
            <person name="Brown C.T."/>
            <person name="Hug L.A."/>
            <person name="Thomas B.C."/>
            <person name="Sharon I."/>
            <person name="Castelle C.J."/>
            <person name="Singh A."/>
            <person name="Wilkins M.J."/>
            <person name="Williams K.H."/>
            <person name="Banfield J.F."/>
        </authorList>
    </citation>
    <scope>NUCLEOTIDE SEQUENCE [LARGE SCALE GENOMIC DNA]</scope>
</reference>
<gene>
    <name evidence="2" type="ORF">UU34_C0008G0002</name>
</gene>
<comment type="caution">
    <text evidence="2">The sequence shown here is derived from an EMBL/GenBank/DDBJ whole genome shotgun (WGS) entry which is preliminary data.</text>
</comment>
<dbReference type="PANTHER" id="PTHR11695:SF294">
    <property type="entry name" value="RETICULON-4-INTERACTING PROTEIN 1, MITOCHONDRIAL"/>
    <property type="match status" value="1"/>
</dbReference>